<dbReference type="PANTHER" id="PTHR21240">
    <property type="entry name" value="2-AMINO-3-CARBOXYLMUCONATE-6-SEMIALDEHYDE DECARBOXYLASE"/>
    <property type="match status" value="1"/>
</dbReference>
<proteinExistence type="predicted"/>
<dbReference type="SUPFAM" id="SSF51556">
    <property type="entry name" value="Metallo-dependent hydrolases"/>
    <property type="match status" value="1"/>
</dbReference>
<keyword evidence="4" id="KW-1185">Reference proteome</keyword>
<dbReference type="Pfam" id="PF04909">
    <property type="entry name" value="Amidohydro_2"/>
    <property type="match status" value="1"/>
</dbReference>
<dbReference type="RefSeq" id="WP_107393959.1">
    <property type="nucleotide sequence ID" value="NZ_PHHF01000017.1"/>
</dbReference>
<reference evidence="3 4" key="1">
    <citation type="submission" date="2017-11" db="EMBL/GenBank/DDBJ databases">
        <title>Sphingomonas oleivorans sp. nov., isolated from oil-contaminated soil.</title>
        <authorList>
            <person name="Wang L."/>
            <person name="Chen L."/>
        </authorList>
    </citation>
    <scope>NUCLEOTIDE SEQUENCE [LARGE SCALE GENOMIC DNA]</scope>
    <source>
        <strain evidence="3 4">K101</strain>
    </source>
</reference>
<dbReference type="Proteomes" id="UP000241206">
    <property type="component" value="Unassembled WGS sequence"/>
</dbReference>
<dbReference type="InterPro" id="IPR006680">
    <property type="entry name" value="Amidohydro-rel"/>
</dbReference>
<dbReference type="InterPro" id="IPR032466">
    <property type="entry name" value="Metal_Hydrolase"/>
</dbReference>
<dbReference type="InterPro" id="IPR032465">
    <property type="entry name" value="ACMSD"/>
</dbReference>
<dbReference type="GO" id="GO:0016787">
    <property type="term" value="F:hydrolase activity"/>
    <property type="evidence" value="ECO:0007669"/>
    <property type="project" value="UniProtKB-KW"/>
</dbReference>
<dbReference type="GO" id="GO:0016831">
    <property type="term" value="F:carboxy-lyase activity"/>
    <property type="evidence" value="ECO:0007669"/>
    <property type="project" value="InterPro"/>
</dbReference>
<name>A0A2T4I6W1_9SPHN</name>
<comment type="caution">
    <text evidence="3">The sequence shown here is derived from an EMBL/GenBank/DDBJ whole genome shotgun (WGS) entry which is preliminary data.</text>
</comment>
<evidence type="ECO:0000259" key="2">
    <source>
        <dbReference type="Pfam" id="PF04909"/>
    </source>
</evidence>
<gene>
    <name evidence="3" type="ORF">CV103_03175</name>
</gene>
<dbReference type="EMBL" id="PHHF01000017">
    <property type="protein sequence ID" value="PTD26475.1"/>
    <property type="molecule type" value="Genomic_DNA"/>
</dbReference>
<evidence type="ECO:0000313" key="4">
    <source>
        <dbReference type="Proteomes" id="UP000241206"/>
    </source>
</evidence>
<organism evidence="3 4">
    <name type="scientific">Edaphosphingomonas fennica</name>
    <dbReference type="NCBI Taxonomy" id="114404"/>
    <lineage>
        <taxon>Bacteria</taxon>
        <taxon>Pseudomonadati</taxon>
        <taxon>Pseudomonadota</taxon>
        <taxon>Alphaproteobacteria</taxon>
        <taxon>Sphingomonadales</taxon>
        <taxon>Rhizorhabdaceae</taxon>
        <taxon>Edaphosphingomonas</taxon>
    </lineage>
</organism>
<evidence type="ECO:0000256" key="1">
    <source>
        <dbReference type="ARBA" id="ARBA00023239"/>
    </source>
</evidence>
<sequence>MPFPTDVRVVDLMLNVPVSATNEEWYTQFLPLLMDKESRQAFKMPAQYMFKGIPNFDGVDDLIGHTFAEMDKHNIGTAMMGFYEGSDHIAEIERRFGDRVLWELPVNPNEGMDEVRRIKRLHKDHGIAALSIFPCGLNPQVPINDKKMYLLYATAVELDIPVMVNVGVPGPRVPMAPQKVELVDEVCWFFPELKFIMRHGAEPWDELAVKLMIKYPNLYYSTSAFAPRYYPKSIVDFANTRGSSQVLYAGYYPSGLSLDRIFAELPQVPFKDEVWPKFLRDNAKRLFKIKDPA</sequence>
<dbReference type="Gene3D" id="3.20.20.140">
    <property type="entry name" value="Metal-dependent hydrolases"/>
    <property type="match status" value="1"/>
</dbReference>
<accession>A0A2T4I6W1</accession>
<keyword evidence="3" id="KW-0378">Hydrolase</keyword>
<dbReference type="PANTHER" id="PTHR21240:SF19">
    <property type="entry name" value="CATALYTIC_ HYDROLASE"/>
    <property type="match status" value="1"/>
</dbReference>
<keyword evidence="1" id="KW-0456">Lyase</keyword>
<protein>
    <submittedName>
        <fullName evidence="3">Amidohydrolase</fullName>
    </submittedName>
</protein>
<feature type="domain" description="Amidohydrolase-related" evidence="2">
    <location>
        <begin position="87"/>
        <end position="288"/>
    </location>
</feature>
<dbReference type="AlphaFoldDB" id="A0A2T4I6W1"/>
<evidence type="ECO:0000313" key="3">
    <source>
        <dbReference type="EMBL" id="PTD26475.1"/>
    </source>
</evidence>